<keyword evidence="1" id="KW-0472">Membrane</keyword>
<dbReference type="STRING" id="58114.SAMN05216270_101463"/>
<dbReference type="EMBL" id="FNAD01000001">
    <property type="protein sequence ID" value="SDD03228.1"/>
    <property type="molecule type" value="Genomic_DNA"/>
</dbReference>
<feature type="transmembrane region" description="Helical" evidence="1">
    <location>
        <begin position="157"/>
        <end position="181"/>
    </location>
</feature>
<name>A0A1G6RF94_9ACTN</name>
<keyword evidence="1" id="KW-0812">Transmembrane</keyword>
<dbReference type="Pfam" id="PF04854">
    <property type="entry name" value="DUF624"/>
    <property type="match status" value="1"/>
</dbReference>
<feature type="transmembrane region" description="Helical" evidence="1">
    <location>
        <begin position="116"/>
        <end position="136"/>
    </location>
</feature>
<organism evidence="2 3">
    <name type="scientific">Glycomyces harbinensis</name>
    <dbReference type="NCBI Taxonomy" id="58114"/>
    <lineage>
        <taxon>Bacteria</taxon>
        <taxon>Bacillati</taxon>
        <taxon>Actinomycetota</taxon>
        <taxon>Actinomycetes</taxon>
        <taxon>Glycomycetales</taxon>
        <taxon>Glycomycetaceae</taxon>
        <taxon>Glycomyces</taxon>
    </lineage>
</organism>
<dbReference type="Proteomes" id="UP000198949">
    <property type="component" value="Unassembled WGS sequence"/>
</dbReference>
<sequence length="204" mass="21749">MATVAKTRRRPLGRRGQAFGEGFALFAECLLTGLWFCIAALPVVTIPAALAAGSRHVAAFAAGETSTLATFWTDFRTAWRESWRVGLAMCAVALVLLANLFVLAQEGVPGRSALAAATFLVAGLAATVLLRACAAWEPRERWRSLFRAALERTRDDASGTGILLGGTAVLAVCVWALWLLVVPMSGCLVGAAVAVHRRRLAREE</sequence>
<keyword evidence="3" id="KW-1185">Reference proteome</keyword>
<reference evidence="3" key="1">
    <citation type="submission" date="2016-10" db="EMBL/GenBank/DDBJ databases">
        <authorList>
            <person name="Varghese N."/>
            <person name="Submissions S."/>
        </authorList>
    </citation>
    <scope>NUCLEOTIDE SEQUENCE [LARGE SCALE GENOMIC DNA]</scope>
    <source>
        <strain evidence="3">CGMCC 4.3516</strain>
    </source>
</reference>
<feature type="transmembrane region" description="Helical" evidence="1">
    <location>
        <begin position="85"/>
        <end position="104"/>
    </location>
</feature>
<dbReference type="InterPro" id="IPR006938">
    <property type="entry name" value="DUF624"/>
</dbReference>
<protein>
    <submittedName>
        <fullName evidence="2">Uncharacterized protein</fullName>
    </submittedName>
</protein>
<dbReference type="OrthoDB" id="3683589at2"/>
<keyword evidence="1" id="KW-1133">Transmembrane helix</keyword>
<gene>
    <name evidence="2" type="ORF">SAMN05216270_101463</name>
</gene>
<feature type="transmembrane region" description="Helical" evidence="1">
    <location>
        <begin position="23"/>
        <end position="50"/>
    </location>
</feature>
<accession>A0A1G6RF94</accession>
<feature type="transmembrane region" description="Helical" evidence="1">
    <location>
        <begin position="56"/>
        <end position="73"/>
    </location>
</feature>
<dbReference type="AlphaFoldDB" id="A0A1G6RF94"/>
<proteinExistence type="predicted"/>
<evidence type="ECO:0000313" key="3">
    <source>
        <dbReference type="Proteomes" id="UP000198949"/>
    </source>
</evidence>
<evidence type="ECO:0000256" key="1">
    <source>
        <dbReference type="SAM" id="Phobius"/>
    </source>
</evidence>
<evidence type="ECO:0000313" key="2">
    <source>
        <dbReference type="EMBL" id="SDD03228.1"/>
    </source>
</evidence>